<dbReference type="Pfam" id="PF13639">
    <property type="entry name" value="zf-RING_2"/>
    <property type="match status" value="1"/>
</dbReference>
<gene>
    <name evidence="7" type="ORF">BOH78_0192</name>
</gene>
<evidence type="ECO:0000256" key="4">
    <source>
        <dbReference type="PROSITE-ProRule" id="PRU00175"/>
    </source>
</evidence>
<dbReference type="PROSITE" id="PS50089">
    <property type="entry name" value="ZF_RING_2"/>
    <property type="match status" value="1"/>
</dbReference>
<dbReference type="InterPro" id="IPR051826">
    <property type="entry name" value="E3_ubiquitin-ligase_domain"/>
</dbReference>
<dbReference type="PANTHER" id="PTHR22765">
    <property type="entry name" value="RING FINGER AND PROTEASE ASSOCIATED DOMAIN-CONTAINING"/>
    <property type="match status" value="1"/>
</dbReference>
<keyword evidence="5" id="KW-0472">Membrane</keyword>
<keyword evidence="2 4" id="KW-0863">Zinc-finger</keyword>
<evidence type="ECO:0000256" key="1">
    <source>
        <dbReference type="ARBA" id="ARBA00022723"/>
    </source>
</evidence>
<keyword evidence="1" id="KW-0479">Metal-binding</keyword>
<dbReference type="VEuPathDB" id="FungiDB:C5L36_0E01880"/>
<dbReference type="CDD" id="cd16473">
    <property type="entry name" value="RING-H2_RNF103"/>
    <property type="match status" value="1"/>
</dbReference>
<dbReference type="InterPro" id="IPR001841">
    <property type="entry name" value="Znf_RING"/>
</dbReference>
<dbReference type="SUPFAM" id="SSF57850">
    <property type="entry name" value="RING/U-box"/>
    <property type="match status" value="1"/>
</dbReference>
<sequence length="500" mass="57292">MSDHAFGSSATTAIFSVVIAAAITTLLLLGFFSFKYSLKAMFGVYDPVFKSSGRYISPFEDHNMSRIVHPYVVYQGTTYFLYGVNSIALSRSKMKKLEVLSSQQLNEFFPLKRYAEWLNGGQEEIHSINKGKLGYAGFVDTDHYRSHVEDPIESMPTNSENTPKEFVKHIETIGSKRELEEEDITDIPLEKFNYNISTASTLSQREAKIEVSVPFQTEKHYTSGICTICLENLEDDDLVRGLLCGHVFHGQCIDPWLTTRRGSCPICKKDLYLEVRDQIEEQEGEDDGESHGHYSNENPMVTINIGDFIRLPTGDPGSVHIDNLLNLDPSNAFSYFIVLMITKLEAQILLTATVYLRNHNYSLDNVENPEYPEQNASEHGTITFNCHRIDPSSVQMYFLEIASKLRQTMNTTDFKSPPLPDIQSLNPYIKRIVENHPRPFHPADIIDLDEAALKRTTEMLRYPRRIMYFAIGINKMELYYYNVVQIYNTRRNSRIRECNS</sequence>
<dbReference type="AlphaFoldDB" id="A0A1V2LVT1"/>
<evidence type="ECO:0000313" key="8">
    <source>
        <dbReference type="Proteomes" id="UP000189274"/>
    </source>
</evidence>
<accession>A0A1V2LVT1</accession>
<feature type="domain" description="RING-type" evidence="6">
    <location>
        <begin position="226"/>
        <end position="268"/>
    </location>
</feature>
<dbReference type="Gene3D" id="3.30.40.10">
    <property type="entry name" value="Zinc/RING finger domain, C3HC4 (zinc finger)"/>
    <property type="match status" value="1"/>
</dbReference>
<reference evidence="8" key="1">
    <citation type="journal article" date="2017" name="Genome Announc.">
        <title>Genome sequences of Cyberlindnera fabianii 65, Pichia kudriavzevii 129, and Saccharomyces cerevisiae 131 isolated from fermented masau fruits in Zimbabwe.</title>
        <authorList>
            <person name="van Rijswijck I.M.H."/>
            <person name="Derks M.F.L."/>
            <person name="Abee T."/>
            <person name="de Ridder D."/>
            <person name="Smid E.J."/>
        </authorList>
    </citation>
    <scope>NUCLEOTIDE SEQUENCE [LARGE SCALE GENOMIC DNA]</scope>
    <source>
        <strain evidence="8">129</strain>
    </source>
</reference>
<dbReference type="InterPro" id="IPR011016">
    <property type="entry name" value="Znf_RING-CH"/>
</dbReference>
<dbReference type="Proteomes" id="UP000189274">
    <property type="component" value="Unassembled WGS sequence"/>
</dbReference>
<keyword evidence="5" id="KW-1133">Transmembrane helix</keyword>
<evidence type="ECO:0000259" key="6">
    <source>
        <dbReference type="PROSITE" id="PS50089"/>
    </source>
</evidence>
<dbReference type="GO" id="GO:0008270">
    <property type="term" value="F:zinc ion binding"/>
    <property type="evidence" value="ECO:0007669"/>
    <property type="project" value="UniProtKB-KW"/>
</dbReference>
<organism evidence="7 8">
    <name type="scientific">Pichia kudriavzevii</name>
    <name type="common">Yeast</name>
    <name type="synonym">Issatchenkia orientalis</name>
    <dbReference type="NCBI Taxonomy" id="4909"/>
    <lineage>
        <taxon>Eukaryota</taxon>
        <taxon>Fungi</taxon>
        <taxon>Dikarya</taxon>
        <taxon>Ascomycota</taxon>
        <taxon>Saccharomycotina</taxon>
        <taxon>Pichiomycetes</taxon>
        <taxon>Pichiales</taxon>
        <taxon>Pichiaceae</taxon>
        <taxon>Pichia</taxon>
    </lineage>
</organism>
<keyword evidence="5" id="KW-0812">Transmembrane</keyword>
<dbReference type="SMART" id="SM00744">
    <property type="entry name" value="RINGv"/>
    <property type="match status" value="1"/>
</dbReference>
<name>A0A1V2LVT1_PICKU</name>
<evidence type="ECO:0000256" key="5">
    <source>
        <dbReference type="SAM" id="Phobius"/>
    </source>
</evidence>
<evidence type="ECO:0000313" key="7">
    <source>
        <dbReference type="EMBL" id="ONH77846.1"/>
    </source>
</evidence>
<evidence type="ECO:0000256" key="2">
    <source>
        <dbReference type="ARBA" id="ARBA00022771"/>
    </source>
</evidence>
<dbReference type="SMART" id="SM00184">
    <property type="entry name" value="RING"/>
    <property type="match status" value="1"/>
</dbReference>
<dbReference type="EMBL" id="MQVM01000001">
    <property type="protein sequence ID" value="ONH77846.1"/>
    <property type="molecule type" value="Genomic_DNA"/>
</dbReference>
<dbReference type="GO" id="GO:0005737">
    <property type="term" value="C:cytoplasm"/>
    <property type="evidence" value="ECO:0007669"/>
    <property type="project" value="TreeGrafter"/>
</dbReference>
<dbReference type="GO" id="GO:0061630">
    <property type="term" value="F:ubiquitin protein ligase activity"/>
    <property type="evidence" value="ECO:0007669"/>
    <property type="project" value="TreeGrafter"/>
</dbReference>
<comment type="caution">
    <text evidence="7">The sequence shown here is derived from an EMBL/GenBank/DDBJ whole genome shotgun (WGS) entry which is preliminary data.</text>
</comment>
<dbReference type="GO" id="GO:0006511">
    <property type="term" value="P:ubiquitin-dependent protein catabolic process"/>
    <property type="evidence" value="ECO:0007669"/>
    <property type="project" value="TreeGrafter"/>
</dbReference>
<keyword evidence="3" id="KW-0862">Zinc</keyword>
<proteinExistence type="predicted"/>
<evidence type="ECO:0000256" key="3">
    <source>
        <dbReference type="ARBA" id="ARBA00022833"/>
    </source>
</evidence>
<feature type="transmembrane region" description="Helical" evidence="5">
    <location>
        <begin position="12"/>
        <end position="32"/>
    </location>
</feature>
<dbReference type="PANTHER" id="PTHR22765:SF416">
    <property type="entry name" value="E3 UBIQUITIN-PROTEIN LIGASE GODZILLA"/>
    <property type="match status" value="1"/>
</dbReference>
<protein>
    <recommendedName>
        <fullName evidence="6">RING-type domain-containing protein</fullName>
    </recommendedName>
</protein>
<dbReference type="InterPro" id="IPR013083">
    <property type="entry name" value="Znf_RING/FYVE/PHD"/>
</dbReference>